<feature type="compositionally biased region" description="Basic and acidic residues" evidence="1">
    <location>
        <begin position="8"/>
        <end position="26"/>
    </location>
</feature>
<keyword evidence="2" id="KW-0067">ATP-binding</keyword>
<gene>
    <name evidence="2" type="ORF">BSAL_32630</name>
</gene>
<dbReference type="VEuPathDB" id="TriTrypDB:BSAL_32630"/>
<dbReference type="Proteomes" id="UP000051952">
    <property type="component" value="Unassembled WGS sequence"/>
</dbReference>
<dbReference type="AlphaFoldDB" id="A0A0S4JN31"/>
<name>A0A0S4JN31_BODSA</name>
<keyword evidence="3" id="KW-1185">Reference proteome</keyword>
<evidence type="ECO:0000313" key="2">
    <source>
        <dbReference type="EMBL" id="CUG91548.1"/>
    </source>
</evidence>
<sequence>MNKSNKNTHTDKQTKNNNTKSEELESKGLPQRLQTNTLTTIYTFKDSQTIFFCFPFAPSFSVRNNVAVVSPNVRETTYIRTRLTFIFCSFSSRARSFFAHTT</sequence>
<keyword evidence="2" id="KW-0347">Helicase</keyword>
<keyword evidence="2" id="KW-0547">Nucleotide-binding</keyword>
<protein>
    <submittedName>
        <fullName evidence="2">Helicase, putative</fullName>
    </submittedName>
</protein>
<accession>A0A0S4JN31</accession>
<reference evidence="3" key="1">
    <citation type="submission" date="2015-09" db="EMBL/GenBank/DDBJ databases">
        <authorList>
            <consortium name="Pathogen Informatics"/>
        </authorList>
    </citation>
    <scope>NUCLEOTIDE SEQUENCE [LARGE SCALE GENOMIC DNA]</scope>
    <source>
        <strain evidence="3">Lake Konstanz</strain>
    </source>
</reference>
<evidence type="ECO:0000313" key="3">
    <source>
        <dbReference type="Proteomes" id="UP000051952"/>
    </source>
</evidence>
<keyword evidence="2" id="KW-0378">Hydrolase</keyword>
<dbReference type="GO" id="GO:0004386">
    <property type="term" value="F:helicase activity"/>
    <property type="evidence" value="ECO:0007669"/>
    <property type="project" value="UniProtKB-KW"/>
</dbReference>
<feature type="region of interest" description="Disordered" evidence="1">
    <location>
        <begin position="1"/>
        <end position="31"/>
    </location>
</feature>
<dbReference type="EMBL" id="CYKH01001940">
    <property type="protein sequence ID" value="CUG91548.1"/>
    <property type="molecule type" value="Genomic_DNA"/>
</dbReference>
<proteinExistence type="predicted"/>
<evidence type="ECO:0000256" key="1">
    <source>
        <dbReference type="SAM" id="MobiDB-lite"/>
    </source>
</evidence>
<organism evidence="2 3">
    <name type="scientific">Bodo saltans</name>
    <name type="common">Flagellated protozoan</name>
    <dbReference type="NCBI Taxonomy" id="75058"/>
    <lineage>
        <taxon>Eukaryota</taxon>
        <taxon>Discoba</taxon>
        <taxon>Euglenozoa</taxon>
        <taxon>Kinetoplastea</taxon>
        <taxon>Metakinetoplastina</taxon>
        <taxon>Eubodonida</taxon>
        <taxon>Bodonidae</taxon>
        <taxon>Bodo</taxon>
    </lineage>
</organism>